<sequence length="126" mass="14489">MTCSTKISIDKKSKGGRQRQFSNEQRKDRNRQAQAAFRERRSKHTKALEDTITDLRTMVQILQQNVMQTKERADKAEKRCQLLEIDCQHMKTTLACLMPQFSPPASLTAYLRSLATRGQQTPNHGP</sequence>
<dbReference type="InterPro" id="IPR004827">
    <property type="entry name" value="bZIP"/>
</dbReference>
<dbReference type="InParanoid" id="A0A163J2U7"/>
<gene>
    <name evidence="6" type="primary">ABSGL_04787.1 scaffold 5911</name>
</gene>
<dbReference type="Proteomes" id="UP000078561">
    <property type="component" value="Unassembled WGS sequence"/>
</dbReference>
<keyword evidence="3" id="KW-0175">Coiled coil</keyword>
<dbReference type="GO" id="GO:0090575">
    <property type="term" value="C:RNA polymerase II transcription regulator complex"/>
    <property type="evidence" value="ECO:0007669"/>
    <property type="project" value="TreeGrafter"/>
</dbReference>
<dbReference type="EMBL" id="LT552523">
    <property type="protein sequence ID" value="SAL99200.1"/>
    <property type="molecule type" value="Genomic_DNA"/>
</dbReference>
<organism evidence="6">
    <name type="scientific">Absidia glauca</name>
    <name type="common">Pin mould</name>
    <dbReference type="NCBI Taxonomy" id="4829"/>
    <lineage>
        <taxon>Eukaryota</taxon>
        <taxon>Fungi</taxon>
        <taxon>Fungi incertae sedis</taxon>
        <taxon>Mucoromycota</taxon>
        <taxon>Mucoromycotina</taxon>
        <taxon>Mucoromycetes</taxon>
        <taxon>Mucorales</taxon>
        <taxon>Cunninghamellaceae</taxon>
        <taxon>Absidia</taxon>
    </lineage>
</organism>
<dbReference type="CDD" id="cd14688">
    <property type="entry name" value="bZIP_YAP"/>
    <property type="match status" value="1"/>
</dbReference>
<evidence type="ECO:0000256" key="4">
    <source>
        <dbReference type="SAM" id="MobiDB-lite"/>
    </source>
</evidence>
<evidence type="ECO:0000256" key="2">
    <source>
        <dbReference type="ARBA" id="ARBA00023242"/>
    </source>
</evidence>
<proteinExistence type="predicted"/>
<protein>
    <recommendedName>
        <fullName evidence="5">BZIP domain-containing protein</fullName>
    </recommendedName>
</protein>
<keyword evidence="2" id="KW-0539">Nucleus</keyword>
<reference evidence="6" key="1">
    <citation type="submission" date="2016-04" db="EMBL/GenBank/DDBJ databases">
        <authorList>
            <person name="Evans L.H."/>
            <person name="Alamgir A."/>
            <person name="Owens N."/>
            <person name="Weber N.D."/>
            <person name="Virtaneva K."/>
            <person name="Barbian K."/>
            <person name="Babar A."/>
            <person name="Rosenke K."/>
        </authorList>
    </citation>
    <scope>NUCLEOTIDE SEQUENCE [LARGE SCALE GENOMIC DNA]</scope>
    <source>
        <strain evidence="6">CBS 101.48</strain>
    </source>
</reference>
<keyword evidence="7" id="KW-1185">Reference proteome</keyword>
<dbReference type="InterPro" id="IPR050936">
    <property type="entry name" value="AP-1-like"/>
</dbReference>
<dbReference type="GO" id="GO:0001228">
    <property type="term" value="F:DNA-binding transcription activator activity, RNA polymerase II-specific"/>
    <property type="evidence" value="ECO:0007669"/>
    <property type="project" value="TreeGrafter"/>
</dbReference>
<dbReference type="GO" id="GO:0000976">
    <property type="term" value="F:transcription cis-regulatory region binding"/>
    <property type="evidence" value="ECO:0007669"/>
    <property type="project" value="InterPro"/>
</dbReference>
<feature type="domain" description="BZIP" evidence="5">
    <location>
        <begin position="26"/>
        <end position="40"/>
    </location>
</feature>
<dbReference type="STRING" id="4829.A0A163J2U7"/>
<evidence type="ECO:0000313" key="7">
    <source>
        <dbReference type="Proteomes" id="UP000078561"/>
    </source>
</evidence>
<dbReference type="Gene3D" id="1.20.5.170">
    <property type="match status" value="1"/>
</dbReference>
<dbReference type="Pfam" id="PF07716">
    <property type="entry name" value="bZIP_2"/>
    <property type="match status" value="1"/>
</dbReference>
<dbReference type="PANTHER" id="PTHR40621:SF9">
    <property type="entry name" value="MEAB PROTEIN"/>
    <property type="match status" value="1"/>
</dbReference>
<evidence type="ECO:0000256" key="1">
    <source>
        <dbReference type="ARBA" id="ARBA00004123"/>
    </source>
</evidence>
<dbReference type="SUPFAM" id="SSF57959">
    <property type="entry name" value="Leucine zipper domain"/>
    <property type="match status" value="1"/>
</dbReference>
<dbReference type="InterPro" id="IPR046347">
    <property type="entry name" value="bZIP_sf"/>
</dbReference>
<dbReference type="PANTHER" id="PTHR40621">
    <property type="entry name" value="TRANSCRIPTION FACTOR KAPC-RELATED"/>
    <property type="match status" value="1"/>
</dbReference>
<dbReference type="PROSITE" id="PS00036">
    <property type="entry name" value="BZIP_BASIC"/>
    <property type="match status" value="1"/>
</dbReference>
<feature type="region of interest" description="Disordered" evidence="4">
    <location>
        <begin position="1"/>
        <end position="45"/>
    </location>
</feature>
<dbReference type="AlphaFoldDB" id="A0A163J2U7"/>
<accession>A0A163J2U7</accession>
<dbReference type="OrthoDB" id="2285533at2759"/>
<name>A0A163J2U7_ABSGL</name>
<evidence type="ECO:0000256" key="3">
    <source>
        <dbReference type="SAM" id="Coils"/>
    </source>
</evidence>
<evidence type="ECO:0000313" key="6">
    <source>
        <dbReference type="EMBL" id="SAL99200.1"/>
    </source>
</evidence>
<feature type="coiled-coil region" evidence="3">
    <location>
        <begin position="45"/>
        <end position="93"/>
    </location>
</feature>
<evidence type="ECO:0000259" key="5">
    <source>
        <dbReference type="PROSITE" id="PS00036"/>
    </source>
</evidence>
<comment type="subcellular location">
    <subcellularLocation>
        <location evidence="1">Nucleus</location>
    </subcellularLocation>
</comment>